<proteinExistence type="predicted"/>
<feature type="chain" id="PRO_5040388662" description="C2H2-type domain-containing protein" evidence="2">
    <location>
        <begin position="19"/>
        <end position="208"/>
    </location>
</feature>
<gene>
    <name evidence="3" type="ORF">B0I36DRAFT_354891</name>
</gene>
<keyword evidence="2" id="KW-0732">Signal</keyword>
<feature type="compositionally biased region" description="Polar residues" evidence="1">
    <location>
        <begin position="92"/>
        <end position="106"/>
    </location>
</feature>
<dbReference type="AlphaFoldDB" id="A0A9P9BGH0"/>
<dbReference type="Proteomes" id="UP000756346">
    <property type="component" value="Unassembled WGS sequence"/>
</dbReference>
<dbReference type="RefSeq" id="XP_046005636.1">
    <property type="nucleotide sequence ID" value="XM_046157363.1"/>
</dbReference>
<protein>
    <recommendedName>
        <fullName evidence="5">C2H2-type domain-containing protein</fullName>
    </recommendedName>
</protein>
<dbReference type="PANTHER" id="PTHR37535">
    <property type="entry name" value="FLUG DOMAIN PROTEIN"/>
    <property type="match status" value="1"/>
</dbReference>
<feature type="signal peptide" evidence="2">
    <location>
        <begin position="1"/>
        <end position="18"/>
    </location>
</feature>
<evidence type="ECO:0000313" key="4">
    <source>
        <dbReference type="Proteomes" id="UP000756346"/>
    </source>
</evidence>
<evidence type="ECO:0000256" key="1">
    <source>
        <dbReference type="SAM" id="MobiDB-lite"/>
    </source>
</evidence>
<dbReference type="PANTHER" id="PTHR37535:SF2">
    <property type="entry name" value="FINGER DOMAIN PROTEIN, PUTATIVE (AFU_ORTHOLOGUE AFUA_6G09300)-RELATED"/>
    <property type="match status" value="1"/>
</dbReference>
<dbReference type="EMBL" id="JAGTJQ010000012">
    <property type="protein sequence ID" value="KAH7016012.1"/>
    <property type="molecule type" value="Genomic_DNA"/>
</dbReference>
<dbReference type="OrthoDB" id="4697250at2759"/>
<evidence type="ECO:0008006" key="5">
    <source>
        <dbReference type="Google" id="ProtNLM"/>
    </source>
</evidence>
<evidence type="ECO:0000256" key="2">
    <source>
        <dbReference type="SAM" id="SignalP"/>
    </source>
</evidence>
<sequence length="208" mass="23558">MGLIVLAFCYFLWTDKQAVEDIQRQLQGHGFPKPMDVDATCEPQRPAQKRLVDALTAPVDDTLEGYYQRRDNLIDAIVAYCSVVEGRTVRRTNSSAVSKPATSPDSRPSEESPLEVAMLSVFIKHEKERPRRCFLCIGAALSLEANVPRLKELTHEFYTPGDLSKHFRRRHLNQLSTDAKLRCEACDLDLECEMHLKSHALKVYGTVP</sequence>
<accession>A0A9P9BGH0</accession>
<dbReference type="GeneID" id="70186909"/>
<keyword evidence="4" id="KW-1185">Reference proteome</keyword>
<reference evidence="3" key="1">
    <citation type="journal article" date="2021" name="Nat. Commun.">
        <title>Genetic determinants of endophytism in the Arabidopsis root mycobiome.</title>
        <authorList>
            <person name="Mesny F."/>
            <person name="Miyauchi S."/>
            <person name="Thiergart T."/>
            <person name="Pickel B."/>
            <person name="Atanasova L."/>
            <person name="Karlsson M."/>
            <person name="Huettel B."/>
            <person name="Barry K.W."/>
            <person name="Haridas S."/>
            <person name="Chen C."/>
            <person name="Bauer D."/>
            <person name="Andreopoulos W."/>
            <person name="Pangilinan J."/>
            <person name="LaButti K."/>
            <person name="Riley R."/>
            <person name="Lipzen A."/>
            <person name="Clum A."/>
            <person name="Drula E."/>
            <person name="Henrissat B."/>
            <person name="Kohler A."/>
            <person name="Grigoriev I.V."/>
            <person name="Martin F.M."/>
            <person name="Hacquard S."/>
        </authorList>
    </citation>
    <scope>NUCLEOTIDE SEQUENCE</scope>
    <source>
        <strain evidence="3">MPI-CAGE-CH-0230</strain>
    </source>
</reference>
<comment type="caution">
    <text evidence="3">The sequence shown here is derived from an EMBL/GenBank/DDBJ whole genome shotgun (WGS) entry which is preliminary data.</text>
</comment>
<organism evidence="3 4">
    <name type="scientific">Microdochium trichocladiopsis</name>
    <dbReference type="NCBI Taxonomy" id="1682393"/>
    <lineage>
        <taxon>Eukaryota</taxon>
        <taxon>Fungi</taxon>
        <taxon>Dikarya</taxon>
        <taxon>Ascomycota</taxon>
        <taxon>Pezizomycotina</taxon>
        <taxon>Sordariomycetes</taxon>
        <taxon>Xylariomycetidae</taxon>
        <taxon>Xylariales</taxon>
        <taxon>Microdochiaceae</taxon>
        <taxon>Microdochium</taxon>
    </lineage>
</organism>
<evidence type="ECO:0000313" key="3">
    <source>
        <dbReference type="EMBL" id="KAH7016012.1"/>
    </source>
</evidence>
<name>A0A9P9BGH0_9PEZI</name>
<feature type="region of interest" description="Disordered" evidence="1">
    <location>
        <begin position="92"/>
        <end position="111"/>
    </location>
</feature>